<dbReference type="InterPro" id="IPR035979">
    <property type="entry name" value="RBD_domain_sf"/>
</dbReference>
<dbReference type="Proteomes" id="UP001642540">
    <property type="component" value="Unassembled WGS sequence"/>
</dbReference>
<sequence length="202" mass="23857">MDLNRGEPASSVTKRQGSDGCRIYCCSFCYRFEVPSYESWLWHLGSREHQLSITKSRSWSHWRRDEFRNRSVTVFGVLGLTSREILEYLGHWGEVEDFDYPFMKDGENGLTDHCLCLFRDSEAADACVRNENHEFKGKKLSVLSRRDRPPPTRSSTERKERDKRRRNRDNSGAGWDWKRRRVDEKDDAEGRTGKEDKDKNKK</sequence>
<dbReference type="Gene3D" id="3.30.70.330">
    <property type="match status" value="1"/>
</dbReference>
<evidence type="ECO:0008006" key="4">
    <source>
        <dbReference type="Google" id="ProtNLM"/>
    </source>
</evidence>
<gene>
    <name evidence="2" type="ORF">ODALV1_LOCUS16084</name>
</gene>
<evidence type="ECO:0000313" key="2">
    <source>
        <dbReference type="EMBL" id="CAL8113585.1"/>
    </source>
</evidence>
<dbReference type="InterPro" id="IPR012677">
    <property type="entry name" value="Nucleotide-bd_a/b_plait_sf"/>
</dbReference>
<dbReference type="EMBL" id="CAXLJM020000049">
    <property type="protein sequence ID" value="CAL8113585.1"/>
    <property type="molecule type" value="Genomic_DNA"/>
</dbReference>
<name>A0ABP1QX47_9HEXA</name>
<comment type="caution">
    <text evidence="2">The sequence shown here is derived from an EMBL/GenBank/DDBJ whole genome shotgun (WGS) entry which is preliminary data.</text>
</comment>
<evidence type="ECO:0000256" key="1">
    <source>
        <dbReference type="SAM" id="MobiDB-lite"/>
    </source>
</evidence>
<dbReference type="SUPFAM" id="SSF54928">
    <property type="entry name" value="RNA-binding domain, RBD"/>
    <property type="match status" value="1"/>
</dbReference>
<feature type="compositionally biased region" description="Basic and acidic residues" evidence="1">
    <location>
        <begin position="144"/>
        <end position="160"/>
    </location>
</feature>
<feature type="compositionally biased region" description="Basic and acidic residues" evidence="1">
    <location>
        <begin position="181"/>
        <end position="202"/>
    </location>
</feature>
<protein>
    <recommendedName>
        <fullName evidence="4">RRM domain-containing protein</fullName>
    </recommendedName>
</protein>
<feature type="region of interest" description="Disordered" evidence="1">
    <location>
        <begin position="139"/>
        <end position="202"/>
    </location>
</feature>
<evidence type="ECO:0000313" key="3">
    <source>
        <dbReference type="Proteomes" id="UP001642540"/>
    </source>
</evidence>
<organism evidence="2 3">
    <name type="scientific">Orchesella dallaii</name>
    <dbReference type="NCBI Taxonomy" id="48710"/>
    <lineage>
        <taxon>Eukaryota</taxon>
        <taxon>Metazoa</taxon>
        <taxon>Ecdysozoa</taxon>
        <taxon>Arthropoda</taxon>
        <taxon>Hexapoda</taxon>
        <taxon>Collembola</taxon>
        <taxon>Entomobryomorpha</taxon>
        <taxon>Entomobryoidea</taxon>
        <taxon>Orchesellidae</taxon>
        <taxon>Orchesellinae</taxon>
        <taxon>Orchesella</taxon>
    </lineage>
</organism>
<keyword evidence="3" id="KW-1185">Reference proteome</keyword>
<dbReference type="CDD" id="cd00590">
    <property type="entry name" value="RRM_SF"/>
    <property type="match status" value="1"/>
</dbReference>
<proteinExistence type="predicted"/>
<reference evidence="2 3" key="1">
    <citation type="submission" date="2024-08" db="EMBL/GenBank/DDBJ databases">
        <authorList>
            <person name="Cucini C."/>
            <person name="Frati F."/>
        </authorList>
    </citation>
    <scope>NUCLEOTIDE SEQUENCE [LARGE SCALE GENOMIC DNA]</scope>
</reference>
<accession>A0ABP1QX47</accession>